<dbReference type="InterPro" id="IPR027417">
    <property type="entry name" value="P-loop_NTPase"/>
</dbReference>
<protein>
    <submittedName>
        <fullName evidence="10">SWI/SNF-related matrix-associated actin-dependent regulator of chromatin subfamily A-like protein 1</fullName>
    </submittedName>
</protein>
<dbReference type="GeneID" id="116305083"/>
<dbReference type="GO" id="GO:0031297">
    <property type="term" value="P:replication fork processing"/>
    <property type="evidence" value="ECO:0007669"/>
    <property type="project" value="TreeGrafter"/>
</dbReference>
<feature type="compositionally biased region" description="Polar residues" evidence="5">
    <location>
        <begin position="145"/>
        <end position="154"/>
    </location>
</feature>
<dbReference type="InterPro" id="IPR014001">
    <property type="entry name" value="Helicase_ATP-bd"/>
</dbReference>
<dbReference type="CDD" id="cd18793">
    <property type="entry name" value="SF2_C_SNF"/>
    <property type="match status" value="1"/>
</dbReference>
<dbReference type="Pfam" id="PF00176">
    <property type="entry name" value="SNF2-rel_dom"/>
    <property type="match status" value="1"/>
</dbReference>
<feature type="region of interest" description="Disordered" evidence="5">
    <location>
        <begin position="129"/>
        <end position="162"/>
    </location>
</feature>
<feature type="compositionally biased region" description="Polar residues" evidence="5">
    <location>
        <begin position="30"/>
        <end position="43"/>
    </location>
</feature>
<feature type="compositionally biased region" description="Polar residues" evidence="5">
    <location>
        <begin position="783"/>
        <end position="795"/>
    </location>
</feature>
<feature type="compositionally biased region" description="Basic and acidic residues" evidence="5">
    <location>
        <begin position="769"/>
        <end position="779"/>
    </location>
</feature>
<proteinExistence type="inferred from homology"/>
<dbReference type="SMART" id="SM00490">
    <property type="entry name" value="HELICc"/>
    <property type="match status" value="1"/>
</dbReference>
<evidence type="ECO:0000259" key="7">
    <source>
        <dbReference type="PROSITE" id="PS51194"/>
    </source>
</evidence>
<dbReference type="InterPro" id="IPR038718">
    <property type="entry name" value="SNF2-like_sf"/>
</dbReference>
<evidence type="ECO:0000313" key="9">
    <source>
        <dbReference type="Proteomes" id="UP000515163"/>
    </source>
</evidence>
<evidence type="ECO:0000256" key="3">
    <source>
        <dbReference type="ARBA" id="ARBA00023242"/>
    </source>
</evidence>
<dbReference type="RefSeq" id="XP_031570777.1">
    <property type="nucleotide sequence ID" value="XM_031714917.1"/>
</dbReference>
<dbReference type="GO" id="GO:0006281">
    <property type="term" value="P:DNA repair"/>
    <property type="evidence" value="ECO:0007669"/>
    <property type="project" value="TreeGrafter"/>
</dbReference>
<dbReference type="InterPro" id="IPR049730">
    <property type="entry name" value="SNF2/RAD54-like_C"/>
</dbReference>
<feature type="region of interest" description="Disordered" evidence="5">
    <location>
        <begin position="24"/>
        <end position="43"/>
    </location>
</feature>
<dbReference type="FunCoup" id="A0A6P8IV07">
    <property type="interactions" value="2111"/>
</dbReference>
<dbReference type="KEGG" id="aten:116305083"/>
<sequence length="870" mass="96511">MSGNLTDEQRRKIDENRRKALEKRAARLNQSKQPYNSTLTLSKNLVNTDSFGSSSSHSIARQSNSTKQTFLDSKDASFDAARPFPRQVSESSFIESKLTSATTQLQNGNETSTTQTTSIQDFVSKFARPGSSKSTFSKSDKGKVENSSLTNKGPEQTKGNDKVCGAPGLGTMKDVKVVKGTCILVSKTRFAVKVGYHAQLIGLFKTIPSRNYDQSTTTWNFALEDYKSFMTAARSLQPNVYIEGLPKTVLSVFTKTTPGTLKELSTQDINLNSVDSKLVSSLMPFQKQGVSFCIRHDGRALIADDMGLGKTIQAICIASYYRKEWPLLVITPSSVRITWQQAIIRWLPSVNPQYINVVLTGKDKPTSGLVNIISYDLLSKFTEQLKANPPRVIIADESHFIKNYKAARTKVALPLIKAATRVLLLSGTPALSRPMELHTQISAVKPSLFPNFHEFGLRYCGAMQNRWGWDYSGSSNMEELQLILEETIMIRRMKTEVLSELPSKRRQMVLLDPSLIKTKPLERAARQVAHAKEKDQHGALLNYFYETCASKLPAVREYVLDLLEGGHKLLVFAHHKDMLDAISTSLTAKKYKFIRIDGSTPSSKRQLLCDTFQKEKDVLVAVLSITAANTGLTLTEGSAVVFAELFWNPGALVQAEDRVYRIGQKNSVNIHYLVAKATADDFLWPLIQNKLQVLNKAGLSGDDFSNADMMTFKDPKQKTLFSCFESLIEENAEIDSALSDALDQETSRAALSTDAVTTDSMATTSATDDSSKKTDDRGRPVQRISSNEAKSNLSEESSKIKTIENTEDEEDLGFSWFNSFDDDECLLESELLCEQTSESTLSGVIGKSKKPSISVCGDDEVEPSPKRSKR</sequence>
<dbReference type="PANTHER" id="PTHR45766">
    <property type="entry name" value="DNA ANNEALING HELICASE AND ENDONUCLEASE ZRANB3 FAMILY MEMBER"/>
    <property type="match status" value="1"/>
</dbReference>
<feature type="region of interest" description="Disordered" evidence="5">
    <location>
        <begin position="50"/>
        <end position="70"/>
    </location>
</feature>
<feature type="domain" description="Helicase C-terminal" evidence="7">
    <location>
        <begin position="554"/>
        <end position="710"/>
    </location>
</feature>
<dbReference type="Gene3D" id="3.40.50.300">
    <property type="entry name" value="P-loop containing nucleotide triphosphate hydrolases"/>
    <property type="match status" value="1"/>
</dbReference>
<dbReference type="Pfam" id="PF07443">
    <property type="entry name" value="HARP"/>
    <property type="match status" value="1"/>
</dbReference>
<dbReference type="GO" id="GO:0043596">
    <property type="term" value="C:nuclear replication fork"/>
    <property type="evidence" value="ECO:0007669"/>
    <property type="project" value="TreeGrafter"/>
</dbReference>
<feature type="compositionally biased region" description="Low complexity" evidence="5">
    <location>
        <begin position="752"/>
        <end position="768"/>
    </location>
</feature>
<dbReference type="OrthoDB" id="605656at2759"/>
<organism evidence="9 10">
    <name type="scientific">Actinia tenebrosa</name>
    <name type="common">Australian red waratah sea anemone</name>
    <dbReference type="NCBI Taxonomy" id="6105"/>
    <lineage>
        <taxon>Eukaryota</taxon>
        <taxon>Metazoa</taxon>
        <taxon>Cnidaria</taxon>
        <taxon>Anthozoa</taxon>
        <taxon>Hexacorallia</taxon>
        <taxon>Actiniaria</taxon>
        <taxon>Actiniidae</taxon>
        <taxon>Actinia</taxon>
    </lineage>
</organism>
<evidence type="ECO:0000256" key="1">
    <source>
        <dbReference type="ARBA" id="ARBA00004123"/>
    </source>
</evidence>
<dbReference type="PROSITE" id="PS51192">
    <property type="entry name" value="HELICASE_ATP_BIND_1"/>
    <property type="match status" value="1"/>
</dbReference>
<name>A0A6P8IV07_ACTTE</name>
<keyword evidence="9" id="KW-1185">Reference proteome</keyword>
<evidence type="ECO:0000256" key="5">
    <source>
        <dbReference type="SAM" id="MobiDB-lite"/>
    </source>
</evidence>
<dbReference type="PROSITE" id="PS51467">
    <property type="entry name" value="HARP"/>
    <property type="match status" value="1"/>
</dbReference>
<reference evidence="10" key="1">
    <citation type="submission" date="2025-08" db="UniProtKB">
        <authorList>
            <consortium name="RefSeq"/>
        </authorList>
    </citation>
    <scope>IDENTIFICATION</scope>
    <source>
        <tissue evidence="10">Tentacle</tissue>
    </source>
</reference>
<dbReference type="CDD" id="cd18010">
    <property type="entry name" value="DEXHc_HARP_SMARCAL1"/>
    <property type="match status" value="1"/>
</dbReference>
<dbReference type="Proteomes" id="UP000515163">
    <property type="component" value="Unplaced"/>
</dbReference>
<dbReference type="FunFam" id="3.40.50.10810:FF:000026">
    <property type="entry name" value="SWI/SNF related, matrix associated, actin dependent regulator of chromatin, subfamily a-like 1"/>
    <property type="match status" value="1"/>
</dbReference>
<comment type="similarity">
    <text evidence="4">Belongs to the SNF2/RAD54 helicase family. SMARCAL1 subfamily.</text>
</comment>
<dbReference type="Gene3D" id="3.40.50.10810">
    <property type="entry name" value="Tandem AAA-ATPase domain"/>
    <property type="match status" value="1"/>
</dbReference>
<evidence type="ECO:0000313" key="10">
    <source>
        <dbReference type="RefSeq" id="XP_031570777.1"/>
    </source>
</evidence>
<keyword evidence="2" id="KW-0378">Hydrolase</keyword>
<gene>
    <name evidence="10" type="primary">LOC116305083</name>
</gene>
<evidence type="ECO:0000256" key="4">
    <source>
        <dbReference type="PROSITE-ProRule" id="PRU00800"/>
    </source>
</evidence>
<dbReference type="Pfam" id="PF00271">
    <property type="entry name" value="Helicase_C"/>
    <property type="match status" value="1"/>
</dbReference>
<evidence type="ECO:0000256" key="2">
    <source>
        <dbReference type="ARBA" id="ARBA00022801"/>
    </source>
</evidence>
<evidence type="ECO:0000259" key="8">
    <source>
        <dbReference type="PROSITE" id="PS51467"/>
    </source>
</evidence>
<comment type="subcellular location">
    <subcellularLocation>
        <location evidence="1">Nucleus</location>
    </subcellularLocation>
</comment>
<dbReference type="AlphaFoldDB" id="A0A6P8IV07"/>
<keyword evidence="3" id="KW-0539">Nucleus</keyword>
<dbReference type="GO" id="GO:0016787">
    <property type="term" value="F:hydrolase activity"/>
    <property type="evidence" value="ECO:0007669"/>
    <property type="project" value="UniProtKB-KW"/>
</dbReference>
<dbReference type="InterPro" id="IPR000330">
    <property type="entry name" value="SNF2_N"/>
</dbReference>
<dbReference type="InterPro" id="IPR010003">
    <property type="entry name" value="HARP_dom"/>
</dbReference>
<feature type="domain" description="HARP" evidence="8">
    <location>
        <begin position="171"/>
        <end position="246"/>
    </location>
</feature>
<dbReference type="InterPro" id="IPR001650">
    <property type="entry name" value="Helicase_C-like"/>
</dbReference>
<feature type="region of interest" description="Disordered" evidence="5">
    <location>
        <begin position="750"/>
        <end position="805"/>
    </location>
</feature>
<feature type="region of interest" description="Disordered" evidence="5">
    <location>
        <begin position="837"/>
        <end position="870"/>
    </location>
</feature>
<dbReference type="SMART" id="SM00487">
    <property type="entry name" value="DEXDc"/>
    <property type="match status" value="1"/>
</dbReference>
<dbReference type="SUPFAM" id="SSF52540">
    <property type="entry name" value="P-loop containing nucleoside triphosphate hydrolases"/>
    <property type="match status" value="2"/>
</dbReference>
<dbReference type="PANTHER" id="PTHR45766:SF6">
    <property type="entry name" value="SWI_SNF-RELATED MATRIX-ASSOCIATED ACTIN-DEPENDENT REGULATOR OF CHROMATIN SUBFAMILY A-LIKE PROTEIN 1"/>
    <property type="match status" value="1"/>
</dbReference>
<feature type="domain" description="Helicase ATP-binding" evidence="6">
    <location>
        <begin position="291"/>
        <end position="447"/>
    </location>
</feature>
<dbReference type="FunFam" id="3.40.50.300:FF:003021">
    <property type="entry name" value="Uncharacterized protein (Fragment)"/>
    <property type="match status" value="1"/>
</dbReference>
<accession>A0A6P8IV07</accession>
<dbReference type="PROSITE" id="PS51194">
    <property type="entry name" value="HELICASE_CTER"/>
    <property type="match status" value="1"/>
</dbReference>
<dbReference type="InParanoid" id="A0A6P8IV07"/>
<dbReference type="GO" id="GO:0005524">
    <property type="term" value="F:ATP binding"/>
    <property type="evidence" value="ECO:0007669"/>
    <property type="project" value="InterPro"/>
</dbReference>
<evidence type="ECO:0000259" key="6">
    <source>
        <dbReference type="PROSITE" id="PS51192"/>
    </source>
</evidence>